<name>A0A2S9I6E4_9GAMM</name>
<gene>
    <name evidence="6" type="ORF">CQW29_22120</name>
</gene>
<evidence type="ECO:0000259" key="5">
    <source>
        <dbReference type="PROSITE" id="PS50977"/>
    </source>
</evidence>
<organism evidence="6 7">
    <name type="scientific">Pantoea coffeiphila</name>
    <dbReference type="NCBI Taxonomy" id="1465635"/>
    <lineage>
        <taxon>Bacteria</taxon>
        <taxon>Pseudomonadati</taxon>
        <taxon>Pseudomonadota</taxon>
        <taxon>Gammaproteobacteria</taxon>
        <taxon>Enterobacterales</taxon>
        <taxon>Erwiniaceae</taxon>
        <taxon>Pantoea</taxon>
    </lineage>
</organism>
<evidence type="ECO:0000256" key="1">
    <source>
        <dbReference type="ARBA" id="ARBA00023015"/>
    </source>
</evidence>
<dbReference type="InterPro" id="IPR001647">
    <property type="entry name" value="HTH_TetR"/>
</dbReference>
<dbReference type="RefSeq" id="WP_105594907.1">
    <property type="nucleotide sequence ID" value="NZ_PDET01000020.1"/>
</dbReference>
<evidence type="ECO:0000313" key="6">
    <source>
        <dbReference type="EMBL" id="PRD13355.1"/>
    </source>
</evidence>
<feature type="domain" description="HTH tetR-type" evidence="5">
    <location>
        <begin position="16"/>
        <end position="76"/>
    </location>
</feature>
<evidence type="ECO:0000256" key="3">
    <source>
        <dbReference type="ARBA" id="ARBA00023163"/>
    </source>
</evidence>
<dbReference type="InterPro" id="IPR036271">
    <property type="entry name" value="Tet_transcr_reg_TetR-rel_C_sf"/>
</dbReference>
<comment type="caution">
    <text evidence="6">The sequence shown here is derived from an EMBL/GenBank/DDBJ whole genome shotgun (WGS) entry which is preliminary data.</text>
</comment>
<reference evidence="6 7" key="1">
    <citation type="submission" date="2017-10" db="EMBL/GenBank/DDBJ databases">
        <title>Draft genome of two endophytic bacteria isolated from 'guarana' Paullinia cupana (Mart.) Ducke.</title>
        <authorList>
            <person name="Siqueira K.A."/>
            <person name="Liotti R.G."/>
            <person name="Mendes T.A."/>
            <person name="Soares M.A."/>
        </authorList>
    </citation>
    <scope>NUCLEOTIDE SEQUENCE [LARGE SCALE GENOMIC DNA]</scope>
    <source>
        <strain evidence="6 7">342</strain>
    </source>
</reference>
<evidence type="ECO:0000256" key="4">
    <source>
        <dbReference type="PROSITE-ProRule" id="PRU00335"/>
    </source>
</evidence>
<dbReference type="InterPro" id="IPR009057">
    <property type="entry name" value="Homeodomain-like_sf"/>
</dbReference>
<dbReference type="PROSITE" id="PS50977">
    <property type="entry name" value="HTH_TETR_2"/>
    <property type="match status" value="1"/>
</dbReference>
<keyword evidence="2 4" id="KW-0238">DNA-binding</keyword>
<keyword evidence="3" id="KW-0804">Transcription</keyword>
<dbReference type="GO" id="GO:0003677">
    <property type="term" value="F:DNA binding"/>
    <property type="evidence" value="ECO:0007669"/>
    <property type="project" value="UniProtKB-UniRule"/>
</dbReference>
<evidence type="ECO:0000313" key="7">
    <source>
        <dbReference type="Proteomes" id="UP000239181"/>
    </source>
</evidence>
<dbReference type="AlphaFoldDB" id="A0A2S9I6E4"/>
<dbReference type="Pfam" id="PF00440">
    <property type="entry name" value="TetR_N"/>
    <property type="match status" value="1"/>
</dbReference>
<dbReference type="SUPFAM" id="SSF46689">
    <property type="entry name" value="Homeodomain-like"/>
    <property type="match status" value="1"/>
</dbReference>
<dbReference type="PANTHER" id="PTHR47506">
    <property type="entry name" value="TRANSCRIPTIONAL REGULATORY PROTEIN"/>
    <property type="match status" value="1"/>
</dbReference>
<keyword evidence="1" id="KW-0805">Transcription regulation</keyword>
<evidence type="ECO:0000256" key="2">
    <source>
        <dbReference type="ARBA" id="ARBA00023125"/>
    </source>
</evidence>
<dbReference type="Proteomes" id="UP000239181">
    <property type="component" value="Unassembled WGS sequence"/>
</dbReference>
<dbReference type="InterPro" id="IPR011075">
    <property type="entry name" value="TetR_C"/>
</dbReference>
<dbReference type="SUPFAM" id="SSF48498">
    <property type="entry name" value="Tetracyclin repressor-like, C-terminal domain"/>
    <property type="match status" value="1"/>
</dbReference>
<dbReference type="PANTHER" id="PTHR47506:SF6">
    <property type="entry name" value="HTH-TYPE TRANSCRIPTIONAL REPRESSOR NEMR"/>
    <property type="match status" value="1"/>
</dbReference>
<dbReference type="Pfam" id="PF16925">
    <property type="entry name" value="TetR_C_13"/>
    <property type="match status" value="1"/>
</dbReference>
<accession>A0A2S9I6E4</accession>
<dbReference type="EMBL" id="PDET01000020">
    <property type="protein sequence ID" value="PRD13355.1"/>
    <property type="molecule type" value="Genomic_DNA"/>
</dbReference>
<sequence>MNSKSPSAKRGPKPNINTRDNLLRAGVNMLHSAGYAASGIQDIVTVAGVPKGSFYNHFASKEAFGREVVDYYFSSGLPDLKAALTDPQVLPLHRLRNYFEQKTRFFNESGFVRGCLMGNLSLEIADHSEVIRDNIAANFMLWSKLIEDCIAQAQEFGTMRNPISAPVLAQFILNSWEGALLRMRVEKDDSPLKDFSEVVFGSVLI</sequence>
<feature type="DNA-binding region" description="H-T-H motif" evidence="4">
    <location>
        <begin position="39"/>
        <end position="58"/>
    </location>
</feature>
<protein>
    <submittedName>
        <fullName evidence="6">TetR family transcriptional regulator</fullName>
    </submittedName>
</protein>
<dbReference type="PRINTS" id="PR00455">
    <property type="entry name" value="HTHTETR"/>
</dbReference>
<dbReference type="Gene3D" id="1.10.357.10">
    <property type="entry name" value="Tetracycline Repressor, domain 2"/>
    <property type="match status" value="1"/>
</dbReference>
<keyword evidence="7" id="KW-1185">Reference proteome</keyword>
<proteinExistence type="predicted"/>
<dbReference type="OrthoDB" id="4541465at2"/>